<evidence type="ECO:0000256" key="4">
    <source>
        <dbReference type="PROSITE-ProRule" id="PRU01248"/>
    </source>
</evidence>
<dbReference type="InterPro" id="IPR010998">
    <property type="entry name" value="Integrase_recombinase_N"/>
</dbReference>
<dbReference type="Gene3D" id="1.10.443.10">
    <property type="entry name" value="Intergrase catalytic core"/>
    <property type="match status" value="1"/>
</dbReference>
<dbReference type="Gene3D" id="1.10.150.130">
    <property type="match status" value="1"/>
</dbReference>
<evidence type="ECO:0000256" key="3">
    <source>
        <dbReference type="ARBA" id="ARBA00023172"/>
    </source>
</evidence>
<comment type="caution">
    <text evidence="6">The sequence shown here is derived from an EMBL/GenBank/DDBJ whole genome shotgun (WGS) entry which is preliminary data.</text>
</comment>
<dbReference type="InterPro" id="IPR004107">
    <property type="entry name" value="Integrase_SAM-like_N"/>
</dbReference>
<keyword evidence="7" id="KW-1185">Reference proteome</keyword>
<dbReference type="Pfam" id="PF02899">
    <property type="entry name" value="Phage_int_SAM_1"/>
    <property type="match status" value="1"/>
</dbReference>
<gene>
    <name evidence="6" type="ORF">EZ313_08030</name>
</gene>
<name>A0A4Z0C780_9BURK</name>
<evidence type="ECO:0000313" key="7">
    <source>
        <dbReference type="Proteomes" id="UP000298180"/>
    </source>
</evidence>
<accession>A0A4Z0C780</accession>
<keyword evidence="1" id="KW-0229">DNA integration</keyword>
<dbReference type="Proteomes" id="UP000298180">
    <property type="component" value="Unassembled WGS sequence"/>
</dbReference>
<dbReference type="SUPFAM" id="SSF56349">
    <property type="entry name" value="DNA breaking-rejoining enzymes"/>
    <property type="match status" value="1"/>
</dbReference>
<dbReference type="AlphaFoldDB" id="A0A4Z0C780"/>
<keyword evidence="2 4" id="KW-0238">DNA-binding</keyword>
<evidence type="ECO:0000256" key="2">
    <source>
        <dbReference type="ARBA" id="ARBA00023125"/>
    </source>
</evidence>
<evidence type="ECO:0000313" key="6">
    <source>
        <dbReference type="EMBL" id="TFZ07526.1"/>
    </source>
</evidence>
<dbReference type="EMBL" id="SMLM01000001">
    <property type="protein sequence ID" value="TFZ07526.1"/>
    <property type="molecule type" value="Genomic_DNA"/>
</dbReference>
<dbReference type="GO" id="GO:0003677">
    <property type="term" value="F:DNA binding"/>
    <property type="evidence" value="ECO:0007669"/>
    <property type="project" value="UniProtKB-UniRule"/>
</dbReference>
<sequence>MYLHETERHVRGEFSRGSLQVMRNRLDLHILPELGARPIQSIAHVQLQALVARLGREGYSSTTIAQYLVIVRKVFKLARQLGQLREMPEFPVVKVHSTPRGGFSVSEYARILRTTRRLCGQMHPVAKTLGDNKRFWIQRDLLVMPPDVAWAIAFMVNTFIRPSDLKVMRHRHVEEVRGAHVYLRMSLPETKRHDKPVVSMRAAVRIYKALKAAAAQHGGGGPDDHLFLPHIPNREHALAVLNFHFQWVLKECGLTYGPLGQRRTFYSLRHTAISFRLLYGQGIDMLTLARNARTSVQMIERFYAASLSGEMNVGLLHSRRAK</sequence>
<dbReference type="GO" id="GO:0006310">
    <property type="term" value="P:DNA recombination"/>
    <property type="evidence" value="ECO:0007669"/>
    <property type="project" value="UniProtKB-KW"/>
</dbReference>
<dbReference type="InterPro" id="IPR044068">
    <property type="entry name" value="CB"/>
</dbReference>
<protein>
    <recommendedName>
        <fullName evidence="5">Core-binding (CB) domain-containing protein</fullName>
    </recommendedName>
</protein>
<dbReference type="OrthoDB" id="8875502at2"/>
<proteinExistence type="predicted"/>
<keyword evidence="3" id="KW-0233">DNA recombination</keyword>
<reference evidence="6 7" key="1">
    <citation type="submission" date="2019-03" db="EMBL/GenBank/DDBJ databases">
        <title>Ramlibacter henchirensis DSM 14656, whole genome shotgun sequence.</title>
        <authorList>
            <person name="Zhang X."/>
            <person name="Feng G."/>
            <person name="Zhu H."/>
        </authorList>
    </citation>
    <scope>NUCLEOTIDE SEQUENCE [LARGE SCALE GENOMIC DNA]</scope>
    <source>
        <strain evidence="6 7">DSM 14656</strain>
    </source>
</reference>
<dbReference type="PROSITE" id="PS51900">
    <property type="entry name" value="CB"/>
    <property type="match status" value="1"/>
</dbReference>
<dbReference type="GO" id="GO:0015074">
    <property type="term" value="P:DNA integration"/>
    <property type="evidence" value="ECO:0007669"/>
    <property type="project" value="UniProtKB-KW"/>
</dbReference>
<dbReference type="InterPro" id="IPR011010">
    <property type="entry name" value="DNA_brk_join_enz"/>
</dbReference>
<organism evidence="6 7">
    <name type="scientific">Ramlibacter henchirensis</name>
    <dbReference type="NCBI Taxonomy" id="204072"/>
    <lineage>
        <taxon>Bacteria</taxon>
        <taxon>Pseudomonadati</taxon>
        <taxon>Pseudomonadota</taxon>
        <taxon>Betaproteobacteria</taxon>
        <taxon>Burkholderiales</taxon>
        <taxon>Comamonadaceae</taxon>
        <taxon>Ramlibacter</taxon>
    </lineage>
</organism>
<feature type="domain" description="Core-binding (CB)" evidence="5">
    <location>
        <begin position="5"/>
        <end position="79"/>
    </location>
</feature>
<dbReference type="InterPro" id="IPR013762">
    <property type="entry name" value="Integrase-like_cat_sf"/>
</dbReference>
<evidence type="ECO:0000259" key="5">
    <source>
        <dbReference type="PROSITE" id="PS51900"/>
    </source>
</evidence>
<evidence type="ECO:0000256" key="1">
    <source>
        <dbReference type="ARBA" id="ARBA00022908"/>
    </source>
</evidence>